<organism evidence="1 2">
    <name type="scientific">Stylosanthes scabra</name>
    <dbReference type="NCBI Taxonomy" id="79078"/>
    <lineage>
        <taxon>Eukaryota</taxon>
        <taxon>Viridiplantae</taxon>
        <taxon>Streptophyta</taxon>
        <taxon>Embryophyta</taxon>
        <taxon>Tracheophyta</taxon>
        <taxon>Spermatophyta</taxon>
        <taxon>Magnoliopsida</taxon>
        <taxon>eudicotyledons</taxon>
        <taxon>Gunneridae</taxon>
        <taxon>Pentapetalae</taxon>
        <taxon>rosids</taxon>
        <taxon>fabids</taxon>
        <taxon>Fabales</taxon>
        <taxon>Fabaceae</taxon>
        <taxon>Papilionoideae</taxon>
        <taxon>50 kb inversion clade</taxon>
        <taxon>dalbergioids sensu lato</taxon>
        <taxon>Dalbergieae</taxon>
        <taxon>Pterocarpus clade</taxon>
        <taxon>Stylosanthes</taxon>
    </lineage>
</organism>
<comment type="caution">
    <text evidence="1">The sequence shown here is derived from an EMBL/GenBank/DDBJ whole genome shotgun (WGS) entry which is preliminary data.</text>
</comment>
<name>A0ABU6Q792_9FABA</name>
<protein>
    <submittedName>
        <fullName evidence="1">Uncharacterized protein</fullName>
    </submittedName>
</protein>
<dbReference type="Proteomes" id="UP001341840">
    <property type="component" value="Unassembled WGS sequence"/>
</dbReference>
<gene>
    <name evidence="1" type="ORF">PIB30_014058</name>
</gene>
<sequence length="131" mass="15384">MREQNQMDMMRKNNYSFSSSITTNSRRESIRLGRSYTKPHYRSYQSPSCYNNNDGGNSKTVWKIIWRKLKRDKKKVYHSPATADGVYDPETYSMNFDHGTGWMEPDNLPRSFSARYADPSRLLPPMKDLLS</sequence>
<dbReference type="PANTHER" id="PTHR33168">
    <property type="entry name" value="STRESS INDUCED PROTEIN-RELATED"/>
    <property type="match status" value="1"/>
</dbReference>
<accession>A0ABU6Q792</accession>
<evidence type="ECO:0000313" key="2">
    <source>
        <dbReference type="Proteomes" id="UP001341840"/>
    </source>
</evidence>
<dbReference type="EMBL" id="JASCZI010000037">
    <property type="protein sequence ID" value="MED6107445.1"/>
    <property type="molecule type" value="Genomic_DNA"/>
</dbReference>
<proteinExistence type="predicted"/>
<keyword evidence="2" id="KW-1185">Reference proteome</keyword>
<reference evidence="1 2" key="1">
    <citation type="journal article" date="2023" name="Plants (Basel)">
        <title>Bridging the Gap: Combining Genomics and Transcriptomics Approaches to Understand Stylosanthes scabra, an Orphan Legume from the Brazilian Caatinga.</title>
        <authorList>
            <person name="Ferreira-Neto J.R.C."/>
            <person name="da Silva M.D."/>
            <person name="Binneck E."/>
            <person name="de Melo N.F."/>
            <person name="da Silva R.H."/>
            <person name="de Melo A.L.T.M."/>
            <person name="Pandolfi V."/>
            <person name="Bustamante F.O."/>
            <person name="Brasileiro-Vidal A.C."/>
            <person name="Benko-Iseppon A.M."/>
        </authorList>
    </citation>
    <scope>NUCLEOTIDE SEQUENCE [LARGE SCALE GENOMIC DNA]</scope>
    <source>
        <tissue evidence="1">Leaves</tissue>
    </source>
</reference>
<evidence type="ECO:0000313" key="1">
    <source>
        <dbReference type="EMBL" id="MED6107445.1"/>
    </source>
</evidence>